<sequence length="1482" mass="163696">MAAYQVLETTCRLIDRGGLDRRTKLEATGRITHEMKKDPMLLEVFAVERIQNCARGLMSDTDTSVRTAALRVLRYSMINSASTAQAIKLGVHLFVSRSMERDAKLVGERIQALKVVRRFMDIDALQVPTSVVRSIVAIANHKEDNLRRVALETLRELAIANVSVVMQCNGMKTLVDCILDPTCQDIAEALLMTLIYLINEPANRNLIHSFVNVQVLLAPFTDTDSPAGTERRQRWTASRNAIVMMMRSWTGILVLTANPQGLRALVRMLEQPVGDDVKKVVLATICDIFYTNAPLDKNGNDIDRSQMDPTKAGLAMSDKPIVSTHGGTNLLDNYMVLVLLSLGHCGLLEALVALGTCANRSALAEPAIELLSEVLHLSARLLPDQHCAMLLALPQLVATTAYSKVDYLADLQSKPPEDRGEREHAIRASEMLAELARAVGASSSSGGLVTRQNPSTVNGVHLASELLRGTNRPLHNFNVHSQRDSAREMLVYDLKVHLDNQMDDHTFRDLLMHKSRVLYGKDWFRWNWDIISELLEGPLTNPARLSEAMKTKFFKRVSGFFRCDNSDKGFFAGLPWTPDYVPYLRPACQMYTLLLNHPEGIAFLKTDRRGQLLNEISTALELEGRPEATIVESHLGELQSRMFSPEYCSRRMLREYFTLLGLMSSSPEGLKMMQRIFARLTKLGTVKDKGSFASLDLSKSQRAVKDKSQSHDFLCRLILANLDYTVEGSSRQLLTDWMNYGSESLRLYATCLLRALLRSEIEGFERWGIESLVAQLDKEPNVARAALSVLEEAAEQSPVYLSAMIKKRSLQFVHLQAESLLLKFLSLPEGTDQCASASIGLQCTRPLVPQRAVLYIGLAFLKDVPNWISSNLMQWRQVKYVQYVHLVESQLLCGVFRDKQSVTTNASKAALKPVPIPVTVPNRRSSNFKHGPHREQWGLEWLFRMPWNIEVKLVGPPGSGPPAHLTIDAFVDASETGQDVPSSSDGNPLSTIRIKGVVVDARNIPKPVMVNSQQTLQACLFLGAQPVDRKGHTRPAPTTNGGFPAPNDKEPGSAVAAASATAPPIRSRTESRGVTDRLSEFSMDSSTAYEAPEENKDWSSCGPEHRTAAVLFNAAINTNASGSEKEARLCPAGERAVWTFDMDTDNQQIKRVQLKSVEFTIQLLPTKAPTVPLPRHFYGELAKTEDGCAILRQSGHLSELVASLKDPTVVPLEKRAALWTLGHIAGTNRGFELLLSYADDLVECIVHMATSCQLLSLRGTSIFALGLISRSSAGRRALSQAGWIAPRGSNVSIAVPNNVASLFEWPSVSHTPFPSELVDLSTSFVSPNFIKSGKASAKAKEILRLIGDLSSTISQKEAGASLNRMKGAHPELFEDTETALAAHTILARYHYRLSARQFVMNLFEKADLSNASLNQYLYQGEESAQVVPQGGRRRRSSVNAPSLSSTIQSLLHSHSKETVLATARHIPDHENTIFVGASEALV</sequence>
<evidence type="ECO:0000259" key="5">
    <source>
        <dbReference type="SMART" id="SM01310"/>
    </source>
</evidence>
<evidence type="ECO:0000259" key="4">
    <source>
        <dbReference type="SMART" id="SM01308"/>
    </source>
</evidence>
<dbReference type="Pfam" id="PF14668">
    <property type="entry name" value="RICTOR_V"/>
    <property type="match status" value="1"/>
</dbReference>
<dbReference type="InterPro" id="IPR028267">
    <property type="entry name" value="Pianissimo_N"/>
</dbReference>
<dbReference type="PANTHER" id="PTHR13298:SF11">
    <property type="entry name" value="RAPAMYCIN-INSENSITIVE COMPANION OF MTOR"/>
    <property type="match status" value="1"/>
</dbReference>
<proteinExistence type="inferred from homology"/>
<evidence type="ECO:0000259" key="3">
    <source>
        <dbReference type="SMART" id="SM01307"/>
    </source>
</evidence>
<dbReference type="Pfam" id="PF14663">
    <property type="entry name" value="RasGEF_N_2"/>
    <property type="match status" value="1"/>
</dbReference>
<feature type="domain" description="Rapamycin-insensitive companion of mTOR N-terminal" evidence="4">
    <location>
        <begin position="25"/>
        <end position="383"/>
    </location>
</feature>
<dbReference type="InterPro" id="IPR016024">
    <property type="entry name" value="ARM-type_fold"/>
</dbReference>
<feature type="domain" description="Rapamycin-insensitive companion of mTOR middle" evidence="3">
    <location>
        <begin position="502"/>
        <end position="759"/>
    </location>
</feature>
<dbReference type="InterPro" id="IPR029451">
    <property type="entry name" value="RICTOR_M"/>
</dbReference>
<feature type="region of interest" description="Disordered" evidence="2">
    <location>
        <begin position="1029"/>
        <end position="1074"/>
    </location>
</feature>
<organism evidence="6">
    <name type="scientific">Aphanomyces invadans</name>
    <dbReference type="NCBI Taxonomy" id="157072"/>
    <lineage>
        <taxon>Eukaryota</taxon>
        <taxon>Sar</taxon>
        <taxon>Stramenopiles</taxon>
        <taxon>Oomycota</taxon>
        <taxon>Saprolegniomycetes</taxon>
        <taxon>Saprolegniales</taxon>
        <taxon>Verrucalvaceae</taxon>
        <taxon>Aphanomyces</taxon>
    </lineage>
</organism>
<dbReference type="GO" id="GO:0038203">
    <property type="term" value="P:TORC2 signaling"/>
    <property type="evidence" value="ECO:0007669"/>
    <property type="project" value="TreeGrafter"/>
</dbReference>
<evidence type="ECO:0008006" key="7">
    <source>
        <dbReference type="Google" id="ProtNLM"/>
    </source>
</evidence>
<reference evidence="6" key="1">
    <citation type="submission" date="2013-12" db="EMBL/GenBank/DDBJ databases">
        <title>The Genome Sequence of Aphanomyces invadans NJM9701.</title>
        <authorList>
            <consortium name="The Broad Institute Genomics Platform"/>
            <person name="Russ C."/>
            <person name="Tyler B."/>
            <person name="van West P."/>
            <person name="Dieguez-Uribeondo J."/>
            <person name="Young S.K."/>
            <person name="Zeng Q."/>
            <person name="Gargeya S."/>
            <person name="Fitzgerald M."/>
            <person name="Abouelleil A."/>
            <person name="Alvarado L."/>
            <person name="Chapman S.B."/>
            <person name="Gainer-Dewar J."/>
            <person name="Goldberg J."/>
            <person name="Griggs A."/>
            <person name="Gujja S."/>
            <person name="Hansen M."/>
            <person name="Howarth C."/>
            <person name="Imamovic A."/>
            <person name="Ireland A."/>
            <person name="Larimer J."/>
            <person name="McCowan C."/>
            <person name="Murphy C."/>
            <person name="Pearson M."/>
            <person name="Poon T.W."/>
            <person name="Priest M."/>
            <person name="Roberts A."/>
            <person name="Saif S."/>
            <person name="Shea T."/>
            <person name="Sykes S."/>
            <person name="Wortman J."/>
            <person name="Nusbaum C."/>
            <person name="Birren B."/>
        </authorList>
    </citation>
    <scope>NUCLEOTIDE SEQUENCE [LARGE SCALE GENOMIC DNA]</scope>
    <source>
        <strain evidence="6">NJM9701</strain>
    </source>
</reference>
<dbReference type="SMART" id="SM01307">
    <property type="entry name" value="RICTOR_M"/>
    <property type="match status" value="1"/>
</dbReference>
<dbReference type="SMART" id="SM01303">
    <property type="entry name" value="RasGEF_N_2"/>
    <property type="match status" value="1"/>
</dbReference>
<dbReference type="STRING" id="157072.A0A024TS88"/>
<feature type="domain" description="Rapamycin-insensitive companion of mTOR" evidence="5">
    <location>
        <begin position="1211"/>
        <end position="1285"/>
    </location>
</feature>
<dbReference type="InterPro" id="IPR029452">
    <property type="entry name" value="RICTOR_V"/>
</dbReference>
<dbReference type="Pfam" id="PF14664">
    <property type="entry name" value="RICTOR_N"/>
    <property type="match status" value="1"/>
</dbReference>
<evidence type="ECO:0000313" key="6">
    <source>
        <dbReference type="EMBL" id="ETV97010.1"/>
    </source>
</evidence>
<dbReference type="PANTHER" id="PTHR13298">
    <property type="entry name" value="CYTOSOLIC REGULATOR PIANISSIMO"/>
    <property type="match status" value="1"/>
</dbReference>
<dbReference type="InterPro" id="IPR028268">
    <property type="entry name" value="Pianissimo_fam"/>
</dbReference>
<dbReference type="eggNOG" id="KOG3694">
    <property type="taxonomic scope" value="Eukaryota"/>
</dbReference>
<feature type="compositionally biased region" description="Low complexity" evidence="2">
    <location>
        <begin position="1053"/>
        <end position="1062"/>
    </location>
</feature>
<evidence type="ECO:0000256" key="2">
    <source>
        <dbReference type="SAM" id="MobiDB-lite"/>
    </source>
</evidence>
<accession>A0A024TS88</accession>
<name>A0A024TS88_9STRA</name>
<comment type="similarity">
    <text evidence="1">Belongs to the RICTOR family.</text>
</comment>
<gene>
    <name evidence="6" type="ORF">H310_09851</name>
</gene>
<dbReference type="GO" id="GO:0031932">
    <property type="term" value="C:TORC2 complex"/>
    <property type="evidence" value="ECO:0007669"/>
    <property type="project" value="InterPro"/>
</dbReference>
<dbReference type="OrthoDB" id="271111at2759"/>
<dbReference type="GeneID" id="20086901"/>
<dbReference type="InterPro" id="IPR029453">
    <property type="entry name" value="Rictor_IV"/>
</dbReference>
<dbReference type="Gene3D" id="1.25.10.10">
    <property type="entry name" value="Leucine-rich Repeat Variant"/>
    <property type="match status" value="2"/>
</dbReference>
<dbReference type="SMART" id="SM01310">
    <property type="entry name" value="RICTOR_V"/>
    <property type="match status" value="1"/>
</dbReference>
<dbReference type="EMBL" id="KI913974">
    <property type="protein sequence ID" value="ETV97010.1"/>
    <property type="molecule type" value="Genomic_DNA"/>
</dbReference>
<dbReference type="InterPro" id="IPR011989">
    <property type="entry name" value="ARM-like"/>
</dbReference>
<dbReference type="Pfam" id="PF14666">
    <property type="entry name" value="RICTOR_M"/>
    <property type="match status" value="1"/>
</dbReference>
<evidence type="ECO:0000256" key="1">
    <source>
        <dbReference type="ARBA" id="ARBA00008878"/>
    </source>
</evidence>
<dbReference type="VEuPathDB" id="FungiDB:H310_09851"/>
<dbReference type="SMART" id="SM01308">
    <property type="entry name" value="RICTOR_N"/>
    <property type="match status" value="1"/>
</dbReference>
<dbReference type="RefSeq" id="XP_008874256.1">
    <property type="nucleotide sequence ID" value="XM_008876034.1"/>
</dbReference>
<protein>
    <recommendedName>
        <fullName evidence="7">Rapamycin-insensitive companion of mTOR domain-containing protein</fullName>
    </recommendedName>
</protein>
<dbReference type="SUPFAM" id="SSF48371">
    <property type="entry name" value="ARM repeat"/>
    <property type="match status" value="1"/>
</dbReference>